<evidence type="ECO:0000256" key="12">
    <source>
        <dbReference type="SAM" id="MobiDB-lite"/>
    </source>
</evidence>
<feature type="transmembrane region" description="Helical" evidence="13">
    <location>
        <begin position="384"/>
        <end position="404"/>
    </location>
</feature>
<feature type="compositionally biased region" description="Acidic residues" evidence="12">
    <location>
        <begin position="219"/>
        <end position="237"/>
    </location>
</feature>
<evidence type="ECO:0000256" key="11">
    <source>
        <dbReference type="ARBA" id="ARBA00031071"/>
    </source>
</evidence>
<evidence type="ECO:0000256" key="7">
    <source>
        <dbReference type="ARBA" id="ARBA00022989"/>
    </source>
</evidence>
<dbReference type="Proteomes" id="UP001201812">
    <property type="component" value="Unassembled WGS sequence"/>
</dbReference>
<feature type="compositionally biased region" description="Basic residues" evidence="12">
    <location>
        <begin position="456"/>
        <end position="465"/>
    </location>
</feature>
<keyword evidence="4 13" id="KW-0812">Transmembrane</keyword>
<evidence type="ECO:0000256" key="5">
    <source>
        <dbReference type="ARBA" id="ARBA00022729"/>
    </source>
</evidence>
<evidence type="ECO:0000256" key="13">
    <source>
        <dbReference type="SAM" id="Phobius"/>
    </source>
</evidence>
<evidence type="ECO:0000256" key="8">
    <source>
        <dbReference type="ARBA" id="ARBA00023136"/>
    </source>
</evidence>
<evidence type="ECO:0000313" key="14">
    <source>
        <dbReference type="EMBL" id="KAI1711142.1"/>
    </source>
</evidence>
<keyword evidence="15" id="KW-1185">Reference proteome</keyword>
<evidence type="ECO:0000256" key="1">
    <source>
        <dbReference type="ARBA" id="ARBA00004115"/>
    </source>
</evidence>
<sequence>MENCVNDRKFTRQEVESAISNDDVDEEKTVYVKNILSAVHETDLVVMMRDVISRDTVYTPKAEYWKLMSELGGTLSLYVGFTVMSLLEAIAFFAVPQVRKDALQDEETLMTRKNPRIKDFPTILRSLTDSVFKRFSRGSVRPENDSAKTQFVQKANWLVAVWMGIQITATPSALKYTSYITLIASLSMALIKSRWMWLLLGALLLTSQLCPMVSADEDAADGEVTDEGDSEPADEEPAQNTGDSSSKDTPSDTAGGASPDAHVSFLFTSKSPDPNTKELVAGQLVKFLVGFANHGEKDFIVKASEASFRYHMDYSYHIQNFSAVRYERTVQPKQEATFDYAFIPSEQFIGRPMGLDGSFYTHAIFNETVNIVEDESAFSTETGFLYVVLAGLGVLILLIGQHYLSKLTRKQASSSSYQPTAQEIGTNKNEVDYEWIPRTHFLEKKSPKAGHQSPKSGHRRPVKAT</sequence>
<dbReference type="PANTHER" id="PTHR12924">
    <property type="entry name" value="TRANSLOCON-ASSOCIATED PROTEIN, ALPHA SUBUNIT"/>
    <property type="match status" value="1"/>
</dbReference>
<comment type="function">
    <text evidence="9">TRAP proteins are part of a complex whose function is to bind calcium to the ER membrane and thereby regulate the retention of ER resident proteins. May be involved in the recycling of the translocation apparatus after completion of the translocation process or may function as a membrane-bound chaperone facilitating folding of translocated proteins.</text>
</comment>
<dbReference type="GO" id="GO:0005789">
    <property type="term" value="C:endoplasmic reticulum membrane"/>
    <property type="evidence" value="ECO:0007669"/>
    <property type="project" value="UniProtKB-SubCell"/>
</dbReference>
<comment type="caution">
    <text evidence="14">The sequence shown here is derived from an EMBL/GenBank/DDBJ whole genome shotgun (WGS) entry which is preliminary data.</text>
</comment>
<evidence type="ECO:0000256" key="2">
    <source>
        <dbReference type="ARBA" id="ARBA00006776"/>
    </source>
</evidence>
<dbReference type="InterPro" id="IPR005595">
    <property type="entry name" value="TRAP_alpha"/>
</dbReference>
<evidence type="ECO:0000256" key="6">
    <source>
        <dbReference type="ARBA" id="ARBA00022824"/>
    </source>
</evidence>
<dbReference type="Pfam" id="PF03896">
    <property type="entry name" value="TRAP_alpha"/>
    <property type="match status" value="1"/>
</dbReference>
<dbReference type="AlphaFoldDB" id="A0AAD4N094"/>
<evidence type="ECO:0000256" key="3">
    <source>
        <dbReference type="ARBA" id="ARBA00020280"/>
    </source>
</evidence>
<accession>A0AAD4N094</accession>
<keyword evidence="7 13" id="KW-1133">Transmembrane helix</keyword>
<protein>
    <recommendedName>
        <fullName evidence="3">Translocon-associated protein subunit alpha</fullName>
    </recommendedName>
    <alternativeName>
        <fullName evidence="11">Signal sequence receptor subunit alpha</fullName>
    </alternativeName>
</protein>
<keyword evidence="6" id="KW-0256">Endoplasmic reticulum</keyword>
<dbReference type="EMBL" id="JAKKPZ010000023">
    <property type="protein sequence ID" value="KAI1711142.1"/>
    <property type="molecule type" value="Genomic_DNA"/>
</dbReference>
<comment type="subcellular location">
    <subcellularLocation>
        <location evidence="1">Endoplasmic reticulum membrane</location>
        <topology evidence="1">Single-pass type I membrane protein</topology>
    </subcellularLocation>
</comment>
<reference evidence="14" key="1">
    <citation type="submission" date="2022-01" db="EMBL/GenBank/DDBJ databases">
        <title>Genome Sequence Resource for Two Populations of Ditylenchus destructor, the Migratory Endoparasitic Phytonematode.</title>
        <authorList>
            <person name="Zhang H."/>
            <person name="Lin R."/>
            <person name="Xie B."/>
        </authorList>
    </citation>
    <scope>NUCLEOTIDE SEQUENCE</scope>
    <source>
        <strain evidence="14">BazhouSP</strain>
    </source>
</reference>
<dbReference type="PANTHER" id="PTHR12924:SF0">
    <property type="entry name" value="TRANSLOCON-ASSOCIATED PROTEIN SUBUNIT ALPHA"/>
    <property type="match status" value="1"/>
</dbReference>
<feature type="region of interest" description="Disordered" evidence="12">
    <location>
        <begin position="219"/>
        <end position="257"/>
    </location>
</feature>
<organism evidence="14 15">
    <name type="scientific">Ditylenchus destructor</name>
    <dbReference type="NCBI Taxonomy" id="166010"/>
    <lineage>
        <taxon>Eukaryota</taxon>
        <taxon>Metazoa</taxon>
        <taxon>Ecdysozoa</taxon>
        <taxon>Nematoda</taxon>
        <taxon>Chromadorea</taxon>
        <taxon>Rhabditida</taxon>
        <taxon>Tylenchina</taxon>
        <taxon>Tylenchomorpha</taxon>
        <taxon>Sphaerularioidea</taxon>
        <taxon>Anguinidae</taxon>
        <taxon>Anguininae</taxon>
        <taxon>Ditylenchus</taxon>
    </lineage>
</organism>
<comment type="similarity">
    <text evidence="2">Belongs to the TRAP-alpha family.</text>
</comment>
<comment type="subunit">
    <text evidence="10">Heterotetramer of TRAP-alpha, TRAP-beta, TRAP-delta and TRAP-gamma. Interacts with palmitoylated calnexin (CALX), the interaction is required for efficient folding of glycosylated proteins.</text>
</comment>
<evidence type="ECO:0000256" key="9">
    <source>
        <dbReference type="ARBA" id="ARBA00025620"/>
    </source>
</evidence>
<keyword evidence="8 13" id="KW-0472">Membrane</keyword>
<evidence type="ECO:0000256" key="10">
    <source>
        <dbReference type="ARBA" id="ARBA00025854"/>
    </source>
</evidence>
<keyword evidence="5" id="KW-0732">Signal</keyword>
<gene>
    <name evidence="14" type="ORF">DdX_10394</name>
</gene>
<feature type="region of interest" description="Disordered" evidence="12">
    <location>
        <begin position="442"/>
        <end position="465"/>
    </location>
</feature>
<name>A0AAD4N094_9BILA</name>
<proteinExistence type="inferred from homology"/>
<feature type="transmembrane region" description="Helical" evidence="13">
    <location>
        <begin position="75"/>
        <end position="95"/>
    </location>
</feature>
<evidence type="ECO:0000256" key="4">
    <source>
        <dbReference type="ARBA" id="ARBA00022692"/>
    </source>
</evidence>
<evidence type="ECO:0000313" key="15">
    <source>
        <dbReference type="Proteomes" id="UP001201812"/>
    </source>
</evidence>